<reference evidence="1" key="2">
    <citation type="submission" date="2020-09" db="EMBL/GenBank/DDBJ databases">
        <authorList>
            <person name="Sun Q."/>
            <person name="Zhou Y."/>
        </authorList>
    </citation>
    <scope>NUCLEOTIDE SEQUENCE</scope>
    <source>
        <strain evidence="1">CGMCC 1.12506</strain>
    </source>
</reference>
<dbReference type="Gene3D" id="2.50.20.10">
    <property type="entry name" value="Lipoprotein localisation LolA/LolB/LppX"/>
    <property type="match status" value="1"/>
</dbReference>
<protein>
    <recommendedName>
        <fullName evidence="3">DUF4292 domain-containing protein</fullName>
    </recommendedName>
</protein>
<name>A0A916XYW7_9FLAO</name>
<dbReference type="PROSITE" id="PS51257">
    <property type="entry name" value="PROKAR_LIPOPROTEIN"/>
    <property type="match status" value="1"/>
</dbReference>
<dbReference type="AlphaFoldDB" id="A0A916XYW7"/>
<keyword evidence="2" id="KW-1185">Reference proteome</keyword>
<organism evidence="1 2">
    <name type="scientific">Flavobacterium orientale</name>
    <dbReference type="NCBI Taxonomy" id="1756020"/>
    <lineage>
        <taxon>Bacteria</taxon>
        <taxon>Pseudomonadati</taxon>
        <taxon>Bacteroidota</taxon>
        <taxon>Flavobacteriia</taxon>
        <taxon>Flavobacteriales</taxon>
        <taxon>Flavobacteriaceae</taxon>
        <taxon>Flavobacterium</taxon>
    </lineage>
</organism>
<proteinExistence type="predicted"/>
<sequence length="256" mass="29661">MKKIIALILFVFVVIGCKSKASIAEARAAEELSTRKIIESHYDSRNDFSSVYIRANTKYKDEKQSYTFTSEIRIQKDEKISVSIRFLGITMAKALITPTEVKYYEKNGNKYFEGDYSTLSKWLGTDLDFEKVQNLLLGKAMDDLRKGIYKNSIESKFYKLEETTSSATQKSFYFEAANFLIKKQRIEQPLQDRRLQVDYPQHKEYKEGILPLKIVIDALQGVEKTSIGLDYNSVTFNEKLSFPYSVPDGYERIYIN</sequence>
<comment type="caution">
    <text evidence="1">The sequence shown here is derived from an EMBL/GenBank/DDBJ whole genome shotgun (WGS) entry which is preliminary data.</text>
</comment>
<accession>A0A916XYW7</accession>
<dbReference type="Proteomes" id="UP000625735">
    <property type="component" value="Unassembled WGS sequence"/>
</dbReference>
<dbReference type="RefSeq" id="WP_188361585.1">
    <property type="nucleotide sequence ID" value="NZ_BMFG01000003.1"/>
</dbReference>
<evidence type="ECO:0008006" key="3">
    <source>
        <dbReference type="Google" id="ProtNLM"/>
    </source>
</evidence>
<reference evidence="1" key="1">
    <citation type="journal article" date="2014" name="Int. J. Syst. Evol. Microbiol.">
        <title>Complete genome sequence of Corynebacterium casei LMG S-19264T (=DSM 44701T), isolated from a smear-ripened cheese.</title>
        <authorList>
            <consortium name="US DOE Joint Genome Institute (JGI-PGF)"/>
            <person name="Walter F."/>
            <person name="Albersmeier A."/>
            <person name="Kalinowski J."/>
            <person name="Ruckert C."/>
        </authorList>
    </citation>
    <scope>NUCLEOTIDE SEQUENCE</scope>
    <source>
        <strain evidence="1">CGMCC 1.12506</strain>
    </source>
</reference>
<dbReference type="Pfam" id="PF14125">
    <property type="entry name" value="DUF4292"/>
    <property type="match status" value="1"/>
</dbReference>
<dbReference type="InterPro" id="IPR025634">
    <property type="entry name" value="DUF4292"/>
</dbReference>
<evidence type="ECO:0000313" key="2">
    <source>
        <dbReference type="Proteomes" id="UP000625735"/>
    </source>
</evidence>
<dbReference type="EMBL" id="BMFG01000003">
    <property type="protein sequence ID" value="GGD23057.1"/>
    <property type="molecule type" value="Genomic_DNA"/>
</dbReference>
<gene>
    <name evidence="1" type="ORF">GCM10011343_11530</name>
</gene>
<evidence type="ECO:0000313" key="1">
    <source>
        <dbReference type="EMBL" id="GGD23057.1"/>
    </source>
</evidence>